<accession>A0ABM1I6D1</accession>
<feature type="compositionally biased region" description="Polar residues" evidence="1">
    <location>
        <begin position="712"/>
        <end position="723"/>
    </location>
</feature>
<dbReference type="RefSeq" id="XP_015175768.1">
    <property type="nucleotide sequence ID" value="XM_015320282.1"/>
</dbReference>
<reference evidence="5" key="1">
    <citation type="submission" date="2025-08" db="UniProtKB">
        <authorList>
            <consortium name="RefSeq"/>
        </authorList>
    </citation>
    <scope>IDENTIFICATION</scope>
    <source>
        <tissue evidence="5">Whole body</tissue>
    </source>
</reference>
<name>A0ABM1I6D1_POLDO</name>
<dbReference type="PROSITE" id="PS50940">
    <property type="entry name" value="CHIT_BIND_II"/>
    <property type="match status" value="1"/>
</dbReference>
<dbReference type="InterPro" id="IPR002557">
    <property type="entry name" value="Chitin-bd_dom"/>
</dbReference>
<evidence type="ECO:0000259" key="3">
    <source>
        <dbReference type="PROSITE" id="PS50940"/>
    </source>
</evidence>
<evidence type="ECO:0000313" key="5">
    <source>
        <dbReference type="RefSeq" id="XP_015175768.1"/>
    </source>
</evidence>
<dbReference type="SMART" id="SM00494">
    <property type="entry name" value="ChtBD2"/>
    <property type="match status" value="1"/>
</dbReference>
<feature type="domain" description="Chitin-binding type-2" evidence="3">
    <location>
        <begin position="588"/>
        <end position="647"/>
    </location>
</feature>
<feature type="chain" id="PRO_5047281985" evidence="2">
    <location>
        <begin position="31"/>
        <end position="723"/>
    </location>
</feature>
<dbReference type="PANTHER" id="PTHR22933">
    <property type="entry name" value="FI18007P1-RELATED"/>
    <property type="match status" value="1"/>
</dbReference>
<dbReference type="Pfam" id="PF01607">
    <property type="entry name" value="CBM_14"/>
    <property type="match status" value="1"/>
</dbReference>
<proteinExistence type="predicted"/>
<dbReference type="SUPFAM" id="SSF57625">
    <property type="entry name" value="Invertebrate chitin-binding proteins"/>
    <property type="match status" value="1"/>
</dbReference>
<keyword evidence="2" id="KW-0732">Signal</keyword>
<evidence type="ECO:0000256" key="1">
    <source>
        <dbReference type="SAM" id="MobiDB-lite"/>
    </source>
</evidence>
<sequence length="723" mass="83246">MNSRRICIRRIGRVFLILCCLELSLKACSAESNVTRSNSSDEEEDEEPEITFDEFKERYRRLIPYIAFYAANNNHLNVQWLSGKNLIQQVPSNDVSSSRRSYQYPFSRINGDSRNVLNNYRPTSNNNVQNQLRKFIPSVQYDPNDGTTTDTDYFIPIRYNSKINQEDYSTSVYNSQQEQKQSHIEVNNPVGEILSKDYRYNRPIRPYLTSNTREYVNRNQGLKSTHTNLPQDYNTFDHTSGSTNGKPIVEINYPSENIDSIRYLPQPVISTKGIQQQTINILDNPSSSSSTSTSTSGRQQVNLPTRNLNFINFNPILESFQLAERLPEALDKNNLDDSIKTLIEILNILHNAKKEEFPQVPPPPPVLSTIPGAVRPPPIQRLPNNYYPTKIRPNTRPKVITESRFPTVPASLLIPDDPDRFKPTSSYVNEVKTKIVIPPTYTLDDYKSTPTYNDNEFRVTPKIPVQQSSYTFNNENNGKKKLVQLNTAYKPFLDHSQNNKNPLEISTQHSYEITEDLSDDIIDPGRYTIPHHIVTDPTTTMETQQSVAENNPISTPKPELNNPSLKYGVTRGKPNVDYPTYSVIPETEFSCKKQRYKGFFGDPSTGCQVWHYCDLNGGKSSFLCPNGTIFSQVALTCDWWFNVKCESTTQLYVLNERLYKYILPIMPKFPEDFTGPEVDRYLEFKFKEMEAKLKEKKLKKQQERKDKAKNKIQSSDNNNKNRE</sequence>
<protein>
    <submittedName>
        <fullName evidence="5">Uncharacterized protein LOC107066044 isoform X1</fullName>
    </submittedName>
</protein>
<keyword evidence="4" id="KW-1185">Reference proteome</keyword>
<dbReference type="GeneID" id="107066044"/>
<feature type="compositionally biased region" description="Low complexity" evidence="1">
    <location>
        <begin position="286"/>
        <end position="296"/>
    </location>
</feature>
<evidence type="ECO:0000256" key="2">
    <source>
        <dbReference type="SAM" id="SignalP"/>
    </source>
</evidence>
<feature type="signal peptide" evidence="2">
    <location>
        <begin position="1"/>
        <end position="30"/>
    </location>
</feature>
<dbReference type="InterPro" id="IPR036508">
    <property type="entry name" value="Chitin-bd_dom_sf"/>
</dbReference>
<dbReference type="Gene3D" id="2.170.140.10">
    <property type="entry name" value="Chitin binding domain"/>
    <property type="match status" value="1"/>
</dbReference>
<organism evidence="4 5">
    <name type="scientific">Polistes dominula</name>
    <name type="common">European paper wasp</name>
    <name type="synonym">Vespa dominula</name>
    <dbReference type="NCBI Taxonomy" id="743375"/>
    <lineage>
        <taxon>Eukaryota</taxon>
        <taxon>Metazoa</taxon>
        <taxon>Ecdysozoa</taxon>
        <taxon>Arthropoda</taxon>
        <taxon>Hexapoda</taxon>
        <taxon>Insecta</taxon>
        <taxon>Pterygota</taxon>
        <taxon>Neoptera</taxon>
        <taxon>Endopterygota</taxon>
        <taxon>Hymenoptera</taxon>
        <taxon>Apocrita</taxon>
        <taxon>Aculeata</taxon>
        <taxon>Vespoidea</taxon>
        <taxon>Vespidae</taxon>
        <taxon>Polistinae</taxon>
        <taxon>Polistini</taxon>
        <taxon>Polistes</taxon>
    </lineage>
</organism>
<dbReference type="InterPro" id="IPR052976">
    <property type="entry name" value="Scoloptoxin-like"/>
</dbReference>
<evidence type="ECO:0000313" key="4">
    <source>
        <dbReference type="Proteomes" id="UP000694924"/>
    </source>
</evidence>
<dbReference type="PANTHER" id="PTHR22933:SF18">
    <property type="match status" value="1"/>
</dbReference>
<dbReference type="Proteomes" id="UP000694924">
    <property type="component" value="Unplaced"/>
</dbReference>
<feature type="region of interest" description="Disordered" evidence="1">
    <location>
        <begin position="695"/>
        <end position="723"/>
    </location>
</feature>
<feature type="region of interest" description="Disordered" evidence="1">
    <location>
        <begin position="282"/>
        <end position="301"/>
    </location>
</feature>
<gene>
    <name evidence="5" type="primary">LOC107066044</name>
</gene>